<dbReference type="InterPro" id="IPR002543">
    <property type="entry name" value="FtsK_dom"/>
</dbReference>
<feature type="region of interest" description="Disordered" evidence="4">
    <location>
        <begin position="1"/>
        <end position="45"/>
    </location>
</feature>
<evidence type="ECO:0000256" key="2">
    <source>
        <dbReference type="ARBA" id="ARBA00022840"/>
    </source>
</evidence>
<reference evidence="7 8" key="1">
    <citation type="journal article" date="2017" name="BMC Genomics">
        <title>Comparative genomic and phylogenomic analyses of the Bifidobacteriaceae family.</title>
        <authorList>
            <person name="Lugli G.A."/>
            <person name="Milani C."/>
            <person name="Turroni F."/>
            <person name="Duranti S."/>
            <person name="Mancabelli L."/>
            <person name="Mangifesta M."/>
            <person name="Ferrario C."/>
            <person name="Modesto M."/>
            <person name="Mattarelli P."/>
            <person name="Jiri K."/>
            <person name="van Sinderen D."/>
            <person name="Ventura M."/>
        </authorList>
    </citation>
    <scope>NUCLEOTIDE SEQUENCE [LARGE SCALE GENOMIC DNA]</scope>
    <source>
        <strain evidence="7 8">DSM 100196</strain>
    </source>
</reference>
<dbReference type="SMART" id="SM00382">
    <property type="entry name" value="AAA"/>
    <property type="match status" value="2"/>
</dbReference>
<keyword evidence="5" id="KW-0812">Transmembrane</keyword>
<feature type="transmembrane region" description="Helical" evidence="5">
    <location>
        <begin position="79"/>
        <end position="100"/>
    </location>
</feature>
<dbReference type="AlphaFoldDB" id="A0A261FLD5"/>
<keyword evidence="5" id="KW-0472">Membrane</keyword>
<keyword evidence="2 3" id="KW-0067">ATP-binding</keyword>
<sequence>MGRYGLPGAPASSTLGGMSRHAQHRRRPHPSRASQPHQAGKGGAASDPRAKLMVFAMAAPLFAQVMMIAVMIAQGQWMFAMMVVPGAIGCLASVLIAIPWRSPGQIETTPAAAAAGPSGAIVNDDTGGTIGFDAMASDTIETLLGFDRMPWRSIVAQWLRPASLAVPLGSTGTGRFDLDLVRQGPHALVAGTTGSGKSVLLQSWCLALASRNGPDRLNFVFLDFKGGSAFRTLERLPHTVGNVCDLDLDHAARALRALEAELTRRERLAASFHAAHIEDLPLPPPRLMVVIDEFHALKDQLPDYIGRLVRIASLGRSLGMHLIACTQNPLGQVNADMKANMAINICLRVRDAMQSTELLGDGRAASIPPALPGSAYCNDGEQVSAFRCASVDDVARCCRQIVLADRFMESVPIPQLFTAPLPSRVARRPLPRAESNRLPDRLWFGLADNGITLMDATLPVTGGNVGVIGAHGRGKTTLLATLARELAVDGHGGSDASVRLFDDADELLDPFNADDEAASFRDALANPAVTVVFAVSSARHVRVPEHCVTRIVFPCGERSADLMAGVPSNLLSMLGQRDLDTPGRAVLITGAAACLVQCAV</sequence>
<evidence type="ECO:0000256" key="3">
    <source>
        <dbReference type="PROSITE-ProRule" id="PRU00289"/>
    </source>
</evidence>
<dbReference type="InterPro" id="IPR050206">
    <property type="entry name" value="FtsK/SpoIIIE/SftA"/>
</dbReference>
<dbReference type="PROSITE" id="PS50901">
    <property type="entry name" value="FTSK"/>
    <property type="match status" value="1"/>
</dbReference>
<keyword evidence="8" id="KW-1185">Reference proteome</keyword>
<evidence type="ECO:0000313" key="7">
    <source>
        <dbReference type="EMBL" id="OZG59626.1"/>
    </source>
</evidence>
<keyword evidence="7" id="KW-0132">Cell division</keyword>
<dbReference type="Pfam" id="PF01580">
    <property type="entry name" value="FtsK_SpoIIIE"/>
    <property type="match status" value="1"/>
</dbReference>
<dbReference type="GO" id="GO:0003677">
    <property type="term" value="F:DNA binding"/>
    <property type="evidence" value="ECO:0007669"/>
    <property type="project" value="InterPro"/>
</dbReference>
<dbReference type="CDD" id="cd01127">
    <property type="entry name" value="TrwB_TraG_TraD_VirD4"/>
    <property type="match status" value="1"/>
</dbReference>
<dbReference type="SUPFAM" id="SSF52540">
    <property type="entry name" value="P-loop containing nucleoside triphosphate hydrolases"/>
    <property type="match status" value="2"/>
</dbReference>
<feature type="domain" description="FtsK" evidence="6">
    <location>
        <begin position="173"/>
        <end position="356"/>
    </location>
</feature>
<dbReference type="EMBL" id="MWWW01000013">
    <property type="protein sequence ID" value="OZG59626.1"/>
    <property type="molecule type" value="Genomic_DNA"/>
</dbReference>
<evidence type="ECO:0000256" key="4">
    <source>
        <dbReference type="SAM" id="MobiDB-lite"/>
    </source>
</evidence>
<dbReference type="PANTHER" id="PTHR22683">
    <property type="entry name" value="SPORULATION PROTEIN RELATED"/>
    <property type="match status" value="1"/>
</dbReference>
<organism evidence="7 8">
    <name type="scientific">Bifidobacterium myosotis</name>
    <dbReference type="NCBI Taxonomy" id="1630166"/>
    <lineage>
        <taxon>Bacteria</taxon>
        <taxon>Bacillati</taxon>
        <taxon>Actinomycetota</taxon>
        <taxon>Actinomycetes</taxon>
        <taxon>Bifidobacteriales</taxon>
        <taxon>Bifidobacteriaceae</taxon>
        <taxon>Bifidobacterium</taxon>
    </lineage>
</organism>
<dbReference type="Gene3D" id="3.40.50.300">
    <property type="entry name" value="P-loop containing nucleotide triphosphate hydrolases"/>
    <property type="match status" value="2"/>
</dbReference>
<feature type="compositionally biased region" description="Basic residues" evidence="4">
    <location>
        <begin position="21"/>
        <end position="30"/>
    </location>
</feature>
<evidence type="ECO:0000256" key="5">
    <source>
        <dbReference type="SAM" id="Phobius"/>
    </source>
</evidence>
<gene>
    <name evidence="7" type="ORF">BMYO_1194</name>
</gene>
<evidence type="ECO:0000259" key="6">
    <source>
        <dbReference type="PROSITE" id="PS50901"/>
    </source>
</evidence>
<dbReference type="PANTHER" id="PTHR22683:SF1">
    <property type="entry name" value="TYPE VII SECRETION SYSTEM PROTEIN ESSC"/>
    <property type="match status" value="1"/>
</dbReference>
<feature type="transmembrane region" description="Helical" evidence="5">
    <location>
        <begin position="52"/>
        <end position="72"/>
    </location>
</feature>
<protein>
    <submittedName>
        <fullName evidence="7">Cell division protein FtsK</fullName>
    </submittedName>
</protein>
<evidence type="ECO:0000313" key="8">
    <source>
        <dbReference type="Proteomes" id="UP000216871"/>
    </source>
</evidence>
<dbReference type="GO" id="GO:0051301">
    <property type="term" value="P:cell division"/>
    <property type="evidence" value="ECO:0007669"/>
    <property type="project" value="UniProtKB-KW"/>
</dbReference>
<comment type="caution">
    <text evidence="7">The sequence shown here is derived from an EMBL/GenBank/DDBJ whole genome shotgun (WGS) entry which is preliminary data.</text>
</comment>
<dbReference type="InterPro" id="IPR027417">
    <property type="entry name" value="P-loop_NTPase"/>
</dbReference>
<keyword evidence="5" id="KW-1133">Transmembrane helix</keyword>
<accession>A0A261FLD5</accession>
<feature type="binding site" evidence="3">
    <location>
        <begin position="191"/>
        <end position="198"/>
    </location>
    <ligand>
        <name>ATP</name>
        <dbReference type="ChEBI" id="CHEBI:30616"/>
    </ligand>
</feature>
<dbReference type="GO" id="GO:0005524">
    <property type="term" value="F:ATP binding"/>
    <property type="evidence" value="ECO:0007669"/>
    <property type="project" value="UniProtKB-UniRule"/>
</dbReference>
<dbReference type="InterPro" id="IPR003593">
    <property type="entry name" value="AAA+_ATPase"/>
</dbReference>
<keyword evidence="7" id="KW-0131">Cell cycle</keyword>
<proteinExistence type="predicted"/>
<keyword evidence="1 3" id="KW-0547">Nucleotide-binding</keyword>
<dbReference type="Proteomes" id="UP000216871">
    <property type="component" value="Unassembled WGS sequence"/>
</dbReference>
<name>A0A261FLD5_9BIFI</name>
<evidence type="ECO:0000256" key="1">
    <source>
        <dbReference type="ARBA" id="ARBA00022741"/>
    </source>
</evidence>